<dbReference type="EMBL" id="CP022386">
    <property type="protein sequence ID" value="ATA87514.1"/>
    <property type="molecule type" value="Genomic_DNA"/>
</dbReference>
<comment type="similarity">
    <text evidence="1">Belongs to the thioesterase PaaI family.</text>
</comment>
<evidence type="ECO:0000256" key="1">
    <source>
        <dbReference type="ARBA" id="ARBA00008324"/>
    </source>
</evidence>
<dbReference type="Proteomes" id="UP000217250">
    <property type="component" value="Chromosome"/>
</dbReference>
<protein>
    <submittedName>
        <fullName evidence="4 5">Thioesterase</fullName>
        <ecNumber evidence="5">3.1.2.-</ecNumber>
    </submittedName>
</protein>
<dbReference type="GeneID" id="84808957"/>
<dbReference type="EC" id="3.1.2.-" evidence="5"/>
<dbReference type="OMA" id="TTQVWQI"/>
<accession>A0A250FR12</accession>
<reference evidence="4" key="1">
    <citation type="journal article" date="2017" name="Genome Announc.">
        <title>Twelve Complete Reference Genomes of Clinical Isolates in the Capnocytophaga Genus.</title>
        <authorList>
            <person name="Villarma A."/>
            <person name="Gulvik C.A."/>
            <person name="Rowe L.A."/>
            <person name="Sheth M."/>
            <person name="Juieng P."/>
            <person name="Nicholson A.C."/>
            <person name="Loparev V.N."/>
            <person name="McQuiston J.R."/>
        </authorList>
    </citation>
    <scope>NUCLEOTIDE SEQUENCE</scope>
    <source>
        <strain evidence="4">H1496</strain>
    </source>
</reference>
<organism evidence="4 6">
    <name type="scientific">Capnocytophaga gingivalis</name>
    <dbReference type="NCBI Taxonomy" id="1017"/>
    <lineage>
        <taxon>Bacteria</taxon>
        <taxon>Pseudomonadati</taxon>
        <taxon>Bacteroidota</taxon>
        <taxon>Flavobacteriia</taxon>
        <taxon>Flavobacteriales</taxon>
        <taxon>Flavobacteriaceae</taxon>
        <taxon>Capnocytophaga</taxon>
    </lineage>
</organism>
<dbReference type="PANTHER" id="PTHR43240:SF5">
    <property type="entry name" value="1,4-DIHYDROXY-2-NAPHTHOYL-COA THIOESTERASE 1"/>
    <property type="match status" value="1"/>
</dbReference>
<reference evidence="5 7" key="3">
    <citation type="submission" date="2023-12" db="EMBL/GenBank/DDBJ databases">
        <title>Genomic sequences of Capnocytophaga and Parvimonas strains.</title>
        <authorList>
            <person name="Watt R.M."/>
            <person name="Wang M."/>
            <person name="Yang T."/>
            <person name="Tong W.M."/>
        </authorList>
    </citation>
    <scope>NUCLEOTIDE SEQUENCE [LARGE SCALE GENOMIC DNA]</scope>
    <source>
        <strain evidence="5 7">CCUG 13156</strain>
    </source>
</reference>
<dbReference type="NCBIfam" id="TIGR00369">
    <property type="entry name" value="unchar_dom_1"/>
    <property type="match status" value="1"/>
</dbReference>
<gene>
    <name evidence="4" type="ORF">CGC50_10365</name>
    <name evidence="5" type="ORF">VJJ49_10370</name>
</gene>
<dbReference type="GO" id="GO:0005829">
    <property type="term" value="C:cytosol"/>
    <property type="evidence" value="ECO:0007669"/>
    <property type="project" value="TreeGrafter"/>
</dbReference>
<evidence type="ECO:0000313" key="5">
    <source>
        <dbReference type="EMBL" id="MEB3041088.1"/>
    </source>
</evidence>
<dbReference type="PANTHER" id="PTHR43240">
    <property type="entry name" value="1,4-DIHYDROXY-2-NAPHTHOYL-COA THIOESTERASE 1"/>
    <property type="match status" value="1"/>
</dbReference>
<dbReference type="OrthoDB" id="9798208at2"/>
<dbReference type="GO" id="GO:0061522">
    <property type="term" value="F:1,4-dihydroxy-2-naphthoyl-CoA thioesterase activity"/>
    <property type="evidence" value="ECO:0007669"/>
    <property type="project" value="TreeGrafter"/>
</dbReference>
<dbReference type="EMBL" id="JAYKBV010000014">
    <property type="protein sequence ID" value="MEB3041088.1"/>
    <property type="molecule type" value="Genomic_DNA"/>
</dbReference>
<keyword evidence="7" id="KW-1185">Reference proteome</keyword>
<dbReference type="Gene3D" id="3.10.129.10">
    <property type="entry name" value="Hotdog Thioesterase"/>
    <property type="match status" value="1"/>
</dbReference>
<dbReference type="Proteomes" id="UP001324270">
    <property type="component" value="Unassembled WGS sequence"/>
</dbReference>
<dbReference type="InterPro" id="IPR003736">
    <property type="entry name" value="PAAI_dom"/>
</dbReference>
<dbReference type="InterPro" id="IPR029069">
    <property type="entry name" value="HotDog_dom_sf"/>
</dbReference>
<dbReference type="RefSeq" id="WP_002666210.1">
    <property type="nucleotide sequence ID" value="NZ_CALAHR010000012.1"/>
</dbReference>
<feature type="domain" description="Thioesterase" evidence="3">
    <location>
        <begin position="47"/>
        <end position="125"/>
    </location>
</feature>
<sequence length="138" mass="15052">MQEDLLEQANAIGKNTLLENFEISFIEVGKDYLIAQMPVTEKNCQINGILHGGASAALAETVGSMASVLLANPDKQLVLGTDITMNHIRPAALGKTVFAKATLIHKGSTLQHWDIKITDEDNKLISYGKHTTIIVKKR</sequence>
<proteinExistence type="inferred from homology"/>
<evidence type="ECO:0000313" key="6">
    <source>
        <dbReference type="Proteomes" id="UP000217250"/>
    </source>
</evidence>
<dbReference type="InterPro" id="IPR006683">
    <property type="entry name" value="Thioestr_dom"/>
</dbReference>
<keyword evidence="2 5" id="KW-0378">Hydrolase</keyword>
<reference evidence="6" key="2">
    <citation type="submission" date="2017-06" db="EMBL/GenBank/DDBJ databases">
        <title>Capnocytophaga spp. assemblies.</title>
        <authorList>
            <person name="Gulvik C.A."/>
        </authorList>
    </citation>
    <scope>NUCLEOTIDE SEQUENCE [LARGE SCALE GENOMIC DNA]</scope>
    <source>
        <strain evidence="6">H1496</strain>
    </source>
</reference>
<dbReference type="CDD" id="cd03443">
    <property type="entry name" value="PaaI_thioesterase"/>
    <property type="match status" value="1"/>
</dbReference>
<dbReference type="AlphaFoldDB" id="A0A250FR12"/>
<evidence type="ECO:0000313" key="4">
    <source>
        <dbReference type="EMBL" id="ATA87514.1"/>
    </source>
</evidence>
<evidence type="ECO:0000259" key="3">
    <source>
        <dbReference type="Pfam" id="PF03061"/>
    </source>
</evidence>
<dbReference type="SUPFAM" id="SSF54637">
    <property type="entry name" value="Thioesterase/thiol ester dehydrase-isomerase"/>
    <property type="match status" value="1"/>
</dbReference>
<evidence type="ECO:0000256" key="2">
    <source>
        <dbReference type="ARBA" id="ARBA00022801"/>
    </source>
</evidence>
<evidence type="ECO:0000313" key="7">
    <source>
        <dbReference type="Proteomes" id="UP001324270"/>
    </source>
</evidence>
<name>A0A250FR12_9FLAO</name>
<dbReference type="Pfam" id="PF03061">
    <property type="entry name" value="4HBT"/>
    <property type="match status" value="1"/>
</dbReference>
<dbReference type="KEGG" id="cgh:CGC50_10365"/>